<dbReference type="AlphaFoldDB" id="A0A2T5HSM4"/>
<protein>
    <submittedName>
        <fullName evidence="3">Uncharacterized protein</fullName>
    </submittedName>
</protein>
<reference evidence="3 4" key="1">
    <citation type="submission" date="2018-04" db="EMBL/GenBank/DDBJ databases">
        <title>Genomic Encyclopedia of Archaeal and Bacterial Type Strains, Phase II (KMG-II): from individual species to whole genera.</title>
        <authorList>
            <person name="Goeker M."/>
        </authorList>
    </citation>
    <scope>NUCLEOTIDE SEQUENCE [LARGE SCALE GENOMIC DNA]</scope>
    <source>
        <strain evidence="3 4">DSM 100434</strain>
    </source>
</reference>
<feature type="region of interest" description="Disordered" evidence="1">
    <location>
        <begin position="41"/>
        <end position="93"/>
    </location>
</feature>
<keyword evidence="4" id="KW-1185">Reference proteome</keyword>
<keyword evidence="2" id="KW-0732">Signal</keyword>
<comment type="caution">
    <text evidence="3">The sequence shown here is derived from an EMBL/GenBank/DDBJ whole genome shotgun (WGS) entry which is preliminary data.</text>
</comment>
<dbReference type="Proteomes" id="UP000244077">
    <property type="component" value="Unassembled WGS sequence"/>
</dbReference>
<evidence type="ECO:0000313" key="4">
    <source>
        <dbReference type="Proteomes" id="UP000244077"/>
    </source>
</evidence>
<sequence length="93" mass="9977">MPTFKTALAATVVATALMTALPEPSLAQGDDPVLRLLNSIFQSSGSGPSRSRWNDDDDNRGGWNNDDGYGGHDDDDDSSRDDDDDDGDNDDDD</sequence>
<gene>
    <name evidence="3" type="ORF">C8N42_104242</name>
</gene>
<feature type="compositionally biased region" description="Acidic residues" evidence="1">
    <location>
        <begin position="73"/>
        <end position="93"/>
    </location>
</feature>
<evidence type="ECO:0000313" key="3">
    <source>
        <dbReference type="EMBL" id="PTQ74597.1"/>
    </source>
</evidence>
<proteinExistence type="predicted"/>
<accession>A0A2T5HSM4</accession>
<dbReference type="RefSeq" id="WP_107815940.1">
    <property type="nucleotide sequence ID" value="NZ_QAOH01000004.1"/>
</dbReference>
<dbReference type="EMBL" id="QAOH01000004">
    <property type="protein sequence ID" value="PTQ74597.1"/>
    <property type="molecule type" value="Genomic_DNA"/>
</dbReference>
<organism evidence="3 4">
    <name type="scientific">Celeribacter persicus</name>
    <dbReference type="NCBI Taxonomy" id="1651082"/>
    <lineage>
        <taxon>Bacteria</taxon>
        <taxon>Pseudomonadati</taxon>
        <taxon>Pseudomonadota</taxon>
        <taxon>Alphaproteobacteria</taxon>
        <taxon>Rhodobacterales</taxon>
        <taxon>Roseobacteraceae</taxon>
        <taxon>Celeribacter</taxon>
    </lineage>
</organism>
<feature type="chain" id="PRO_5015685123" evidence="2">
    <location>
        <begin position="28"/>
        <end position="93"/>
    </location>
</feature>
<evidence type="ECO:0000256" key="2">
    <source>
        <dbReference type="SAM" id="SignalP"/>
    </source>
</evidence>
<evidence type="ECO:0000256" key="1">
    <source>
        <dbReference type="SAM" id="MobiDB-lite"/>
    </source>
</evidence>
<name>A0A2T5HSM4_9RHOB</name>
<feature type="signal peptide" evidence="2">
    <location>
        <begin position="1"/>
        <end position="27"/>
    </location>
</feature>